<evidence type="ECO:0000313" key="3">
    <source>
        <dbReference type="EMBL" id="KAG2457560.1"/>
    </source>
</evidence>
<dbReference type="EMBL" id="JAATIS010008546">
    <property type="protein sequence ID" value="KAG2457560.1"/>
    <property type="molecule type" value="Genomic_DNA"/>
</dbReference>
<feature type="domain" description="BUB1 N-terminal" evidence="2">
    <location>
        <begin position="49"/>
        <end position="215"/>
    </location>
</feature>
<keyword evidence="3" id="KW-0808">Transferase</keyword>
<organism evidence="3 4">
    <name type="scientific">Polypterus senegalus</name>
    <name type="common">Senegal bichir</name>
    <dbReference type="NCBI Taxonomy" id="55291"/>
    <lineage>
        <taxon>Eukaryota</taxon>
        <taxon>Metazoa</taxon>
        <taxon>Chordata</taxon>
        <taxon>Craniata</taxon>
        <taxon>Vertebrata</taxon>
        <taxon>Euteleostomi</taxon>
        <taxon>Actinopterygii</taxon>
        <taxon>Polypteriformes</taxon>
        <taxon>Polypteridae</taxon>
        <taxon>Polypterus</taxon>
    </lineage>
</organism>
<dbReference type="SUPFAM" id="SSF48452">
    <property type="entry name" value="TPR-like"/>
    <property type="match status" value="1"/>
</dbReference>
<gene>
    <name evidence="3" type="primary">Bub1b</name>
    <name evidence="3" type="ORF">GTO96_0011848</name>
</gene>
<evidence type="ECO:0000313" key="4">
    <source>
        <dbReference type="Proteomes" id="UP000886611"/>
    </source>
</evidence>
<dbReference type="GO" id="GO:0004672">
    <property type="term" value="F:protein kinase activity"/>
    <property type="evidence" value="ECO:0007669"/>
    <property type="project" value="TreeGrafter"/>
</dbReference>
<dbReference type="PANTHER" id="PTHR14030:SF25">
    <property type="entry name" value="MITOTIC CHECKPOINT SERINE_THREONINE-PROTEIN KINASE BUB1 BETA"/>
    <property type="match status" value="1"/>
</dbReference>
<dbReference type="InterPro" id="IPR015661">
    <property type="entry name" value="Bub1/Mad3"/>
</dbReference>
<dbReference type="SMART" id="SM00777">
    <property type="entry name" value="Mad3_BUB1_I"/>
    <property type="match status" value="1"/>
</dbReference>
<dbReference type="InterPro" id="IPR011009">
    <property type="entry name" value="Kinase-like_dom_sf"/>
</dbReference>
<dbReference type="Pfam" id="PF08311">
    <property type="entry name" value="Mad3_BUB1_I"/>
    <property type="match status" value="1"/>
</dbReference>
<dbReference type="Gene3D" id="1.10.510.10">
    <property type="entry name" value="Transferase(Phosphotransferase) domain 1"/>
    <property type="match status" value="1"/>
</dbReference>
<protein>
    <submittedName>
        <fullName evidence="3">BUB1B kinase</fullName>
    </submittedName>
</protein>
<dbReference type="AlphaFoldDB" id="A0A8X7WXE5"/>
<dbReference type="GO" id="GO:0051754">
    <property type="term" value="P:meiotic sister chromatid cohesion, centromeric"/>
    <property type="evidence" value="ECO:0007669"/>
    <property type="project" value="TreeGrafter"/>
</dbReference>
<evidence type="ECO:0000256" key="1">
    <source>
        <dbReference type="SAM" id="Coils"/>
    </source>
</evidence>
<proteinExistence type="predicted"/>
<dbReference type="OrthoDB" id="248495at2759"/>
<dbReference type="PANTHER" id="PTHR14030">
    <property type="entry name" value="MITOTIC CHECKPOINT SERINE/THREONINE-PROTEIN KINASE BUB1"/>
    <property type="match status" value="1"/>
</dbReference>
<dbReference type="InterPro" id="IPR011990">
    <property type="entry name" value="TPR-like_helical_dom_sf"/>
</dbReference>
<dbReference type="InterPro" id="IPR013212">
    <property type="entry name" value="Mad3/Bub1_I"/>
</dbReference>
<accession>A0A8X7WXE5</accession>
<dbReference type="GO" id="GO:0005634">
    <property type="term" value="C:nucleus"/>
    <property type="evidence" value="ECO:0007669"/>
    <property type="project" value="TreeGrafter"/>
</dbReference>
<keyword evidence="3" id="KW-0418">Kinase</keyword>
<feature type="non-terminal residue" evidence="3">
    <location>
        <position position="1055"/>
    </location>
</feature>
<keyword evidence="1" id="KW-0175">Coiled coil</keyword>
<dbReference type="SUPFAM" id="SSF56112">
    <property type="entry name" value="Protein kinase-like (PK-like)"/>
    <property type="match status" value="1"/>
</dbReference>
<evidence type="ECO:0000259" key="2">
    <source>
        <dbReference type="PROSITE" id="PS51489"/>
    </source>
</evidence>
<comment type="caution">
    <text evidence="3">The sequence shown here is derived from an EMBL/GenBank/DDBJ whole genome shotgun (WGS) entry which is preliminary data.</text>
</comment>
<sequence>MAEGGDEWELCKENVQPLKQGRTISALQEALSQQEGASHSPIHQQQQAYETEIRFYNGDDPLDVWDRYIKWTQQVFPQGGKDSNLSTLLERAVMTFKNETKYFGDHRYLNLWIKYAEFCSQPLDLYSYVHSQGIGTQLAALYISWAEEYESQGNVKRADAIFQEGLKCKAEPSDKLQYHFRNFQARLSRQIMSSMAESYSDDIESNPDGELNRASLAELKFKGKKKATVPVNRTGPSLKSHARGLSLQGSNLVRNQQKSSLPVFDENEVVPTESESINRESWIAPPSIREKENEEDPRKWSKTKLSGAACSATTSLNNKTDFVPFVEESDQLSVITPCKINPSVNNVLSARKPGKNEDLLEKVQVEPKEEGDIKVMYCKQLLYGGASEFCFEEVRAELFRKKAFSALDEKNEKMRREIEEKQKLVQQLLAKRQLDTSKVLPERSQSEPGCVSSTQAPKVNLNDQRTYEEPEFGAFPTPRDVKSMDFLKEEASCEDQCLSDGDVFLPPHYLDDLVVAECFQGGYTEPVTGVSASFTIFDEKEATESKTNCKPTVSTALNNVLKPVEYVSSAPPTDQANVQEEIEHMNEDGILSSCRNTTFCPSLDNTIEFITAAKLMSTPFCGIPMERTNVCTENSVCEEVTASYNNPIKVATPEVKDSEFIQALMIKKLSPIMEASLEDVRLSVSSGSSTSSIARLSSIKEMTVTEETLYGESTCEKRSCSESDRMPGNLFEGSWSTEVRNQLLSNISTPLGSYPGFHTEIGKMPMVQESCELCLGDEVFRIEKEAFTTDNAKIFFGQLKTGGEDYRHVLVKVEYEPLAWDFYIDSQIKDRLGDHSEKYFGDDCCCFLYKNGCLTIYSTQNTSRLQDLILNRPSQDLIAFFTMNLLKMVEQMHNCQMVHGDISLETLLVKEDPGSAGVLKVADFSYCVDLTLQPEVTCLSGFRAIRNIQSRDIMEECASLYQVDLLGIANTVYKMLKGRNIQILKDDSGLKVVQEDEEDLKDNDEKSSVWYDFFKKILNPGTSSTVTVLSELYFEVESAFKDSLLMTLVLYSDYD</sequence>
<dbReference type="GO" id="GO:0000776">
    <property type="term" value="C:kinetochore"/>
    <property type="evidence" value="ECO:0007669"/>
    <property type="project" value="UniProtKB-ARBA"/>
</dbReference>
<keyword evidence="4" id="KW-1185">Reference proteome</keyword>
<feature type="coiled-coil region" evidence="1">
    <location>
        <begin position="404"/>
        <end position="431"/>
    </location>
</feature>
<dbReference type="GO" id="GO:0007094">
    <property type="term" value="P:mitotic spindle assembly checkpoint signaling"/>
    <property type="evidence" value="ECO:0007669"/>
    <property type="project" value="InterPro"/>
</dbReference>
<dbReference type="Proteomes" id="UP000886611">
    <property type="component" value="Unassembled WGS sequence"/>
</dbReference>
<dbReference type="PROSITE" id="PS51489">
    <property type="entry name" value="BUB1_N"/>
    <property type="match status" value="1"/>
</dbReference>
<dbReference type="Gene3D" id="1.25.40.430">
    <property type="match status" value="1"/>
</dbReference>
<reference evidence="3 4" key="1">
    <citation type="journal article" date="2021" name="Cell">
        <title>Tracing the genetic footprints of vertebrate landing in non-teleost ray-finned fishes.</title>
        <authorList>
            <person name="Bi X."/>
            <person name="Wang K."/>
            <person name="Yang L."/>
            <person name="Pan H."/>
            <person name="Jiang H."/>
            <person name="Wei Q."/>
            <person name="Fang M."/>
            <person name="Yu H."/>
            <person name="Zhu C."/>
            <person name="Cai Y."/>
            <person name="He Y."/>
            <person name="Gan X."/>
            <person name="Zeng H."/>
            <person name="Yu D."/>
            <person name="Zhu Y."/>
            <person name="Jiang H."/>
            <person name="Qiu Q."/>
            <person name="Yang H."/>
            <person name="Zhang Y.E."/>
            <person name="Wang W."/>
            <person name="Zhu M."/>
            <person name="He S."/>
            <person name="Zhang G."/>
        </authorList>
    </citation>
    <scope>NUCLEOTIDE SEQUENCE [LARGE SCALE GENOMIC DNA]</scope>
    <source>
        <strain evidence="3">Bchr_013</strain>
    </source>
</reference>
<dbReference type="FunFam" id="1.25.40.430:FF:000003">
    <property type="entry name" value="Checkpoint serine/threonine-protein kinase BUB1"/>
    <property type="match status" value="1"/>
</dbReference>
<name>A0A8X7WXE5_POLSE</name>
<feature type="non-terminal residue" evidence="3">
    <location>
        <position position="1"/>
    </location>
</feature>